<protein>
    <recommendedName>
        <fullName evidence="6">WAT1-related protein</fullName>
    </recommendedName>
</protein>
<feature type="transmembrane region" description="Helical" evidence="6">
    <location>
        <begin position="30"/>
        <end position="47"/>
    </location>
</feature>
<comment type="subcellular location">
    <subcellularLocation>
        <location evidence="1 6">Membrane</location>
        <topology evidence="1 6">Multi-pass membrane protein</topology>
    </subcellularLocation>
</comment>
<comment type="similarity">
    <text evidence="2 6">Belongs to the drug/metabolite transporter (DMT) superfamily. Plant drug/metabolite exporter (P-DME) (TC 2.A.7.4) family.</text>
</comment>
<feature type="transmembrane region" description="Helical" evidence="6">
    <location>
        <begin position="92"/>
        <end position="112"/>
    </location>
</feature>
<reference evidence="8" key="1">
    <citation type="journal article" date="2023" name="Nat. Commun.">
        <title>Diploid and tetraploid genomes of Acorus and the evolution of monocots.</title>
        <authorList>
            <person name="Ma L."/>
            <person name="Liu K.W."/>
            <person name="Li Z."/>
            <person name="Hsiao Y.Y."/>
            <person name="Qi Y."/>
            <person name="Fu T."/>
            <person name="Tang G.D."/>
            <person name="Zhang D."/>
            <person name="Sun W.H."/>
            <person name="Liu D.K."/>
            <person name="Li Y."/>
            <person name="Chen G.Z."/>
            <person name="Liu X.D."/>
            <person name="Liao X.Y."/>
            <person name="Jiang Y.T."/>
            <person name="Yu X."/>
            <person name="Hao Y."/>
            <person name="Huang J."/>
            <person name="Zhao X.W."/>
            <person name="Ke S."/>
            <person name="Chen Y.Y."/>
            <person name="Wu W.L."/>
            <person name="Hsu J.L."/>
            <person name="Lin Y.F."/>
            <person name="Huang M.D."/>
            <person name="Li C.Y."/>
            <person name="Huang L."/>
            <person name="Wang Z.W."/>
            <person name="Zhao X."/>
            <person name="Zhong W.Y."/>
            <person name="Peng D.H."/>
            <person name="Ahmad S."/>
            <person name="Lan S."/>
            <person name="Zhang J.S."/>
            <person name="Tsai W.C."/>
            <person name="Van de Peer Y."/>
            <person name="Liu Z.J."/>
        </authorList>
    </citation>
    <scope>NUCLEOTIDE SEQUENCE</scope>
    <source>
        <strain evidence="8">SCP</strain>
    </source>
</reference>
<dbReference type="InterPro" id="IPR000620">
    <property type="entry name" value="EamA_dom"/>
</dbReference>
<dbReference type="AlphaFoldDB" id="A0AAV9A6Y3"/>
<evidence type="ECO:0000259" key="7">
    <source>
        <dbReference type="Pfam" id="PF00892"/>
    </source>
</evidence>
<evidence type="ECO:0000313" key="8">
    <source>
        <dbReference type="EMBL" id="KAK1259894.1"/>
    </source>
</evidence>
<dbReference type="GO" id="GO:0022857">
    <property type="term" value="F:transmembrane transporter activity"/>
    <property type="evidence" value="ECO:0007669"/>
    <property type="project" value="InterPro"/>
</dbReference>
<feature type="transmembrane region" description="Helical" evidence="6">
    <location>
        <begin position="211"/>
        <end position="232"/>
    </location>
</feature>
<reference evidence="8" key="2">
    <citation type="submission" date="2023-06" db="EMBL/GenBank/DDBJ databases">
        <authorList>
            <person name="Ma L."/>
            <person name="Liu K.-W."/>
            <person name="Li Z."/>
            <person name="Hsiao Y.-Y."/>
            <person name="Qi Y."/>
            <person name="Fu T."/>
            <person name="Tang G."/>
            <person name="Zhang D."/>
            <person name="Sun W.-H."/>
            <person name="Liu D.-K."/>
            <person name="Li Y."/>
            <person name="Chen G.-Z."/>
            <person name="Liu X.-D."/>
            <person name="Liao X.-Y."/>
            <person name="Jiang Y.-T."/>
            <person name="Yu X."/>
            <person name="Hao Y."/>
            <person name="Huang J."/>
            <person name="Zhao X.-W."/>
            <person name="Ke S."/>
            <person name="Chen Y.-Y."/>
            <person name="Wu W.-L."/>
            <person name="Hsu J.-L."/>
            <person name="Lin Y.-F."/>
            <person name="Huang M.-D."/>
            <person name="Li C.-Y."/>
            <person name="Huang L."/>
            <person name="Wang Z.-W."/>
            <person name="Zhao X."/>
            <person name="Zhong W.-Y."/>
            <person name="Peng D.-H."/>
            <person name="Ahmad S."/>
            <person name="Lan S."/>
            <person name="Zhang J.-S."/>
            <person name="Tsai W.-C."/>
            <person name="Van De Peer Y."/>
            <person name="Liu Z.-J."/>
        </authorList>
    </citation>
    <scope>NUCLEOTIDE SEQUENCE</scope>
    <source>
        <strain evidence="8">SCP</strain>
        <tissue evidence="8">Leaves</tissue>
    </source>
</reference>
<dbReference type="EMBL" id="JAUJYN010000012">
    <property type="protein sequence ID" value="KAK1259894.1"/>
    <property type="molecule type" value="Genomic_DNA"/>
</dbReference>
<feature type="domain" description="EamA" evidence="7">
    <location>
        <begin position="3"/>
        <end position="108"/>
    </location>
</feature>
<proteinExistence type="inferred from homology"/>
<feature type="transmembrane region" description="Helical" evidence="6">
    <location>
        <begin position="179"/>
        <end position="199"/>
    </location>
</feature>
<evidence type="ECO:0000313" key="9">
    <source>
        <dbReference type="Proteomes" id="UP001179952"/>
    </source>
</evidence>
<dbReference type="Proteomes" id="UP001179952">
    <property type="component" value="Unassembled WGS sequence"/>
</dbReference>
<gene>
    <name evidence="8" type="ORF">QJS04_geneDACA010331</name>
</gene>
<dbReference type="PANTHER" id="PTHR31218">
    <property type="entry name" value="WAT1-RELATED PROTEIN"/>
    <property type="match status" value="1"/>
</dbReference>
<feature type="transmembrane region" description="Helical" evidence="6">
    <location>
        <begin position="283"/>
        <end position="305"/>
    </location>
</feature>
<evidence type="ECO:0000256" key="6">
    <source>
        <dbReference type="RuleBase" id="RU363077"/>
    </source>
</evidence>
<accession>A0AAV9A6Y3</accession>
<evidence type="ECO:0000256" key="2">
    <source>
        <dbReference type="ARBA" id="ARBA00007635"/>
    </source>
</evidence>
<keyword evidence="3 6" id="KW-0812">Transmembrane</keyword>
<evidence type="ECO:0000256" key="5">
    <source>
        <dbReference type="ARBA" id="ARBA00023136"/>
    </source>
</evidence>
<keyword evidence="4 6" id="KW-1133">Transmembrane helix</keyword>
<evidence type="ECO:0000256" key="1">
    <source>
        <dbReference type="ARBA" id="ARBA00004141"/>
    </source>
</evidence>
<evidence type="ECO:0000256" key="4">
    <source>
        <dbReference type="ARBA" id="ARBA00022989"/>
    </source>
</evidence>
<dbReference type="GO" id="GO:0016020">
    <property type="term" value="C:membrane"/>
    <property type="evidence" value="ECO:0007669"/>
    <property type="project" value="UniProtKB-SubCell"/>
</dbReference>
<dbReference type="Pfam" id="PF00892">
    <property type="entry name" value="EamA"/>
    <property type="match status" value="1"/>
</dbReference>
<name>A0AAV9A6Y3_ACOGR</name>
<feature type="transmembrane region" description="Helical" evidence="6">
    <location>
        <begin position="59"/>
        <end position="80"/>
    </location>
</feature>
<feature type="transmembrane region" description="Helical" evidence="6">
    <location>
        <begin position="133"/>
        <end position="159"/>
    </location>
</feature>
<organism evidence="8 9">
    <name type="scientific">Acorus gramineus</name>
    <name type="common">Dwarf sweet flag</name>
    <dbReference type="NCBI Taxonomy" id="55184"/>
    <lineage>
        <taxon>Eukaryota</taxon>
        <taxon>Viridiplantae</taxon>
        <taxon>Streptophyta</taxon>
        <taxon>Embryophyta</taxon>
        <taxon>Tracheophyta</taxon>
        <taxon>Spermatophyta</taxon>
        <taxon>Magnoliopsida</taxon>
        <taxon>Liliopsida</taxon>
        <taxon>Acoraceae</taxon>
        <taxon>Acorus</taxon>
    </lineage>
</organism>
<sequence length="314" mass="34543">MIVIQLLYGGSNILGKLALDHGMSYMVFTSYRHVLATLILGPFAFALERKCRTSMSWLILMKIFWSALVGVMIQQNLYYAGLNYTSPTVAGALSNIIPALTFLLAVILRILYDRMEVVNMRSARGRAKLLGTAICVAGALIFIFSKGPLLGGFVSRPVIKLHGKGSSSHGGLIHAKGDWIKGSALLVSSFVAYSAWLILQAIVYEVYQAKLSTTALTCFFASIQSSALALIFERKMESWRLGWNIQLVNIIYCIITVIFLQGTVLSGLGYYLLTWCVSRKGPVFTAMFYPLSLVVMGTSSAILFAERLHLGRSI</sequence>
<evidence type="ECO:0000256" key="3">
    <source>
        <dbReference type="ARBA" id="ARBA00022692"/>
    </source>
</evidence>
<keyword evidence="5 6" id="KW-0472">Membrane</keyword>
<keyword evidence="9" id="KW-1185">Reference proteome</keyword>
<dbReference type="InterPro" id="IPR037185">
    <property type="entry name" value="EmrE-like"/>
</dbReference>
<dbReference type="InterPro" id="IPR030184">
    <property type="entry name" value="WAT1-related"/>
</dbReference>
<comment type="caution">
    <text evidence="8">The sequence shown here is derived from an EMBL/GenBank/DDBJ whole genome shotgun (WGS) entry which is preliminary data.</text>
</comment>
<dbReference type="SUPFAM" id="SSF103481">
    <property type="entry name" value="Multidrug resistance efflux transporter EmrE"/>
    <property type="match status" value="1"/>
</dbReference>
<feature type="transmembrane region" description="Helical" evidence="6">
    <location>
        <begin position="247"/>
        <end position="271"/>
    </location>
</feature>